<evidence type="ECO:0000313" key="3">
    <source>
        <dbReference type="Proteomes" id="UP000297065"/>
    </source>
</evidence>
<dbReference type="Pfam" id="PF00899">
    <property type="entry name" value="ThiF"/>
    <property type="match status" value="1"/>
</dbReference>
<dbReference type="InterPro" id="IPR000594">
    <property type="entry name" value="ThiF_NAD_FAD-bd"/>
</dbReference>
<feature type="domain" description="THIF-type NAD/FAD binding fold" evidence="1">
    <location>
        <begin position="68"/>
        <end position="277"/>
    </location>
</feature>
<dbReference type="AlphaFoldDB" id="A0A4P7UGN4"/>
<dbReference type="GO" id="GO:0008641">
    <property type="term" value="F:ubiquitin-like modifier activating enzyme activity"/>
    <property type="evidence" value="ECO:0007669"/>
    <property type="project" value="InterPro"/>
</dbReference>
<evidence type="ECO:0000313" key="2">
    <source>
        <dbReference type="EMBL" id="QCC85285.1"/>
    </source>
</evidence>
<evidence type="ECO:0000259" key="1">
    <source>
        <dbReference type="Pfam" id="PF00899"/>
    </source>
</evidence>
<dbReference type="GO" id="GO:0016779">
    <property type="term" value="F:nucleotidyltransferase activity"/>
    <property type="evidence" value="ECO:0007669"/>
    <property type="project" value="UniProtKB-KW"/>
</dbReference>
<dbReference type="Proteomes" id="UP000297065">
    <property type="component" value="Chromosome"/>
</dbReference>
<dbReference type="RefSeq" id="WP_136399462.1">
    <property type="nucleotide sequence ID" value="NZ_CP036295.1"/>
</dbReference>
<dbReference type="GO" id="GO:0061503">
    <property type="term" value="F:tRNA threonylcarbamoyladenosine dehydratase"/>
    <property type="evidence" value="ECO:0007669"/>
    <property type="project" value="TreeGrafter"/>
</dbReference>
<dbReference type="OrthoDB" id="9804286at2"/>
<sequence length="292" mass="32038">MTTPDPHDFFHPYIRATYLTETAACGQRETLFVSLEGQRLWAARNGMTLRAAMVHLLGCNIWPERFRRNFGLFSAQDMAQLLQSRVLVLGCGGLGGHVAELLARSGVGCIRLVDNDVFDESNLNRQRFCSERVLGQPKARVVRDALVDIASHVEVEALEFAADEGNLSVLVAGMDVALDCLDNISAKAALERAALAAGEIFIHGSVLRNEGFCYASAGPKARLDELYPQGQSEHELDRSRREGVGALAPASVACLMVRLCLRALLRCTASTPLFHLDLSVPELERFDWADRA</sequence>
<gene>
    <name evidence="2" type="ORF">DDIC_05225</name>
</gene>
<dbReference type="PANTHER" id="PTHR43267:SF1">
    <property type="entry name" value="TRNA THREONYLCARBAMOYLADENOSINE DEHYDRATASE"/>
    <property type="match status" value="1"/>
</dbReference>
<keyword evidence="2" id="KW-0808">Transferase</keyword>
<dbReference type="Gene3D" id="3.40.50.720">
    <property type="entry name" value="NAD(P)-binding Rossmann-like Domain"/>
    <property type="match status" value="1"/>
</dbReference>
<dbReference type="GO" id="GO:0061504">
    <property type="term" value="P:cyclic threonylcarbamoyladenosine biosynthetic process"/>
    <property type="evidence" value="ECO:0007669"/>
    <property type="project" value="TreeGrafter"/>
</dbReference>
<dbReference type="PANTHER" id="PTHR43267">
    <property type="entry name" value="TRNA THREONYLCARBAMOYLADENOSINE DEHYDRATASE"/>
    <property type="match status" value="1"/>
</dbReference>
<dbReference type="InterPro" id="IPR035985">
    <property type="entry name" value="Ubiquitin-activating_enz"/>
</dbReference>
<keyword evidence="2" id="KW-0548">Nucleotidyltransferase</keyword>
<accession>A0A4P7UGN4</accession>
<protein>
    <submittedName>
        <fullName evidence="2">ThiF family adenylyltransferase</fullName>
    </submittedName>
</protein>
<reference evidence="2 3" key="1">
    <citation type="submission" date="2019-02" db="EMBL/GenBank/DDBJ databases">
        <title>Complete Genome Sequence of Desulfovibrio desulfuricans IC1, a Sulfonate Utilizing Anaerobe.</title>
        <authorList>
            <person name="Day L.A."/>
            <person name="De Leon K.B."/>
            <person name="Wall J.D."/>
        </authorList>
    </citation>
    <scope>NUCLEOTIDE SEQUENCE [LARGE SCALE GENOMIC DNA]</scope>
    <source>
        <strain evidence="2 3">IC1</strain>
    </source>
</reference>
<dbReference type="InterPro" id="IPR045886">
    <property type="entry name" value="ThiF/MoeB/HesA"/>
</dbReference>
<dbReference type="SUPFAM" id="SSF69572">
    <property type="entry name" value="Activating enzymes of the ubiquitin-like proteins"/>
    <property type="match status" value="1"/>
</dbReference>
<proteinExistence type="predicted"/>
<name>A0A4P7UGN4_DESDE</name>
<organism evidence="2 3">
    <name type="scientific">Desulfovibrio desulfuricans</name>
    <dbReference type="NCBI Taxonomy" id="876"/>
    <lineage>
        <taxon>Bacteria</taxon>
        <taxon>Pseudomonadati</taxon>
        <taxon>Thermodesulfobacteriota</taxon>
        <taxon>Desulfovibrionia</taxon>
        <taxon>Desulfovibrionales</taxon>
        <taxon>Desulfovibrionaceae</taxon>
        <taxon>Desulfovibrio</taxon>
    </lineage>
</organism>
<dbReference type="EMBL" id="CP036295">
    <property type="protein sequence ID" value="QCC85285.1"/>
    <property type="molecule type" value="Genomic_DNA"/>
</dbReference>